<proteinExistence type="predicted"/>
<dbReference type="RefSeq" id="WP_068997429.1">
    <property type="nucleotide sequence ID" value="NZ_MDTQ01000001.1"/>
</dbReference>
<dbReference type="Proteomes" id="UP000094291">
    <property type="component" value="Unassembled WGS sequence"/>
</dbReference>
<name>A0A1E2V7T5_9GAMM</name>
<comment type="caution">
    <text evidence="1">The sequence shown here is derived from an EMBL/GenBank/DDBJ whole genome shotgun (WGS) entry which is preliminary data.</text>
</comment>
<evidence type="ECO:0000313" key="1">
    <source>
        <dbReference type="EMBL" id="ODC03034.1"/>
    </source>
</evidence>
<accession>A0A1E2V7T5</accession>
<organism evidence="1 2">
    <name type="scientific">Terasakiispira papahanaumokuakeensis</name>
    <dbReference type="NCBI Taxonomy" id="197479"/>
    <lineage>
        <taxon>Bacteria</taxon>
        <taxon>Pseudomonadati</taxon>
        <taxon>Pseudomonadota</taxon>
        <taxon>Gammaproteobacteria</taxon>
        <taxon>Oceanospirillales</taxon>
        <taxon>Terasakiispira</taxon>
    </lineage>
</organism>
<protein>
    <submittedName>
        <fullName evidence="1">Uncharacterized protein</fullName>
    </submittedName>
</protein>
<gene>
    <name evidence="1" type="ORF">BFW38_05210</name>
</gene>
<keyword evidence="2" id="KW-1185">Reference proteome</keyword>
<reference evidence="1 2" key="1">
    <citation type="submission" date="2016-08" db="EMBL/GenBank/DDBJ databases">
        <authorList>
            <person name="Seilhamer J.J."/>
        </authorList>
    </citation>
    <scope>NUCLEOTIDE SEQUENCE [LARGE SCALE GENOMIC DNA]</scope>
    <source>
        <strain evidence="1 2">PH27A</strain>
    </source>
</reference>
<dbReference type="OrthoDB" id="6969506at2"/>
<dbReference type="STRING" id="197479.BFW38_05210"/>
<evidence type="ECO:0000313" key="2">
    <source>
        <dbReference type="Proteomes" id="UP000094291"/>
    </source>
</evidence>
<dbReference type="EMBL" id="MDTQ01000001">
    <property type="protein sequence ID" value="ODC03034.1"/>
    <property type="molecule type" value="Genomic_DNA"/>
</dbReference>
<sequence>MYKLPENFDLNFLLGCFLEMVCFGPNMTRLEFTRPEKSIGEEPYRVVICVEGPLYYQIKAQRVARNHSDSSTCAPLIDFVLHNVALVEQIGLSSLKILFDNSNYIEFIADEDAEFESYSIYLNSGEVIVV</sequence>
<dbReference type="AlphaFoldDB" id="A0A1E2V7T5"/>